<dbReference type="PANTHER" id="PTHR47966:SF51">
    <property type="entry name" value="BETA-SITE APP-CLEAVING ENZYME, ISOFORM A-RELATED"/>
    <property type="match status" value="1"/>
</dbReference>
<dbReference type="InterPro" id="IPR021109">
    <property type="entry name" value="Peptidase_aspartic_dom_sf"/>
</dbReference>
<comment type="similarity">
    <text evidence="2 10">Belongs to the peptidase A1 family.</text>
</comment>
<evidence type="ECO:0000256" key="8">
    <source>
        <dbReference type="PIRSR" id="PIRSR601461-1"/>
    </source>
</evidence>
<feature type="active site" evidence="8">
    <location>
        <position position="283"/>
    </location>
</feature>
<dbReference type="InterPro" id="IPR033121">
    <property type="entry name" value="PEPTIDASE_A1"/>
</dbReference>
<keyword evidence="5 11" id="KW-0732">Signal</keyword>
<evidence type="ECO:0000256" key="9">
    <source>
        <dbReference type="PIRSR" id="PIRSR601461-2"/>
    </source>
</evidence>
<evidence type="ECO:0000256" key="10">
    <source>
        <dbReference type="RuleBase" id="RU000454"/>
    </source>
</evidence>
<feature type="chain" id="PRO_5001726472" description="rhizopuspepsin" evidence="11">
    <location>
        <begin position="22"/>
        <end position="402"/>
    </location>
</feature>
<evidence type="ECO:0000256" key="11">
    <source>
        <dbReference type="SAM" id="SignalP"/>
    </source>
</evidence>
<dbReference type="InterPro" id="IPR034164">
    <property type="entry name" value="Pepsin-like_dom"/>
</dbReference>
<keyword evidence="7 10" id="KW-0378">Hydrolase</keyword>
<comment type="catalytic activity">
    <reaction evidence="1">
        <text>Hydrolysis of proteins with broad specificity similar to that of pepsin A, preferring hydrophobic residues at P1 and P1'. Clots milk and activates trypsinogen. Does not cleave 4-Gln-|-His-5, but does cleave 10-His-|-Leu-11 and 12-Val-|-Glu-13 in B chain of insulin.</text>
        <dbReference type="EC" id="3.4.23.21"/>
    </reaction>
</comment>
<evidence type="ECO:0000313" key="13">
    <source>
        <dbReference type="EMBL" id="CDS10150.1"/>
    </source>
</evidence>
<protein>
    <recommendedName>
        <fullName evidence="3">rhizopuspepsin</fullName>
        <ecNumber evidence="3">3.4.23.21</ecNumber>
    </recommendedName>
</protein>
<dbReference type="AlphaFoldDB" id="A0A077WS29"/>
<keyword evidence="6 10" id="KW-0064">Aspartyl protease</keyword>
<sequence>MKSSLFAIAACMLLGSHLAQADDFRINLAQKQGPVLNTPARLAKALNKYNLTSRISHGRLNMASSTIELDSVHVDVEYVGTIGIGTPAQEFNMDFDTGSSDIWVPSTDCSRCGNHPLFDPDDSSTFEKQPGNETWSLRYGDGSGVVGTIGYDTFHLGDLSESHEIFGLARTVSMDFAVDPKLDGLFGLGFPSLSVIGAKKSIVESMKEAGKISEASVSFYLGRARNGGKGEIAFGKPNPEYYQGEIKYIPVDKPKYWQVPLEDVKVDGVSINGVSSSLDAIVDTGTTLIILPSDYSKAIHAAIPGSNFNSMHGWRVPCKLREEAGDKEIVFTLGGHDFPMKVADIVRERAAPKSEDDQEKMCFSGIAEANAPFVILGDTFLRTYYSVYDFDRKAVGLALAKH</sequence>
<dbReference type="PROSITE" id="PS51767">
    <property type="entry name" value="PEPTIDASE_A1"/>
    <property type="match status" value="1"/>
</dbReference>
<dbReference type="OrthoDB" id="15189at2759"/>
<feature type="domain" description="Peptidase A1" evidence="12">
    <location>
        <begin position="78"/>
        <end position="398"/>
    </location>
</feature>
<dbReference type="GO" id="GO:0006508">
    <property type="term" value="P:proteolysis"/>
    <property type="evidence" value="ECO:0007669"/>
    <property type="project" value="UniProtKB-KW"/>
</dbReference>
<evidence type="ECO:0000256" key="1">
    <source>
        <dbReference type="ARBA" id="ARBA00001130"/>
    </source>
</evidence>
<dbReference type="PRINTS" id="PR00792">
    <property type="entry name" value="PEPSIN"/>
</dbReference>
<dbReference type="InterPro" id="IPR001461">
    <property type="entry name" value="Aspartic_peptidase_A1"/>
</dbReference>
<dbReference type="SUPFAM" id="SSF50630">
    <property type="entry name" value="Acid proteases"/>
    <property type="match status" value="1"/>
</dbReference>
<feature type="disulfide bond" evidence="9">
    <location>
        <begin position="318"/>
        <end position="362"/>
    </location>
</feature>
<dbReference type="FunFam" id="2.40.70.10:FF:000115">
    <property type="entry name" value="Lysosomal aspartic protease"/>
    <property type="match status" value="1"/>
</dbReference>
<evidence type="ECO:0000259" key="12">
    <source>
        <dbReference type="PROSITE" id="PS51767"/>
    </source>
</evidence>
<dbReference type="Gene3D" id="2.40.70.10">
    <property type="entry name" value="Acid Proteases"/>
    <property type="match status" value="2"/>
</dbReference>
<feature type="signal peptide" evidence="11">
    <location>
        <begin position="1"/>
        <end position="21"/>
    </location>
</feature>
<feature type="active site" evidence="8">
    <location>
        <position position="96"/>
    </location>
</feature>
<evidence type="ECO:0000256" key="7">
    <source>
        <dbReference type="ARBA" id="ARBA00022801"/>
    </source>
</evidence>
<dbReference type="EMBL" id="LK023335">
    <property type="protein sequence ID" value="CDS10150.1"/>
    <property type="molecule type" value="Genomic_DNA"/>
</dbReference>
<dbReference type="PANTHER" id="PTHR47966">
    <property type="entry name" value="BETA-SITE APP-CLEAVING ENZYME, ISOFORM A-RELATED"/>
    <property type="match status" value="1"/>
</dbReference>
<dbReference type="InterPro" id="IPR001969">
    <property type="entry name" value="Aspartic_peptidase_AS"/>
</dbReference>
<reference evidence="13" key="1">
    <citation type="journal article" date="2014" name="Genome Announc.">
        <title>De novo whole-genome sequence and genome annotation of Lichtheimia ramosa.</title>
        <authorList>
            <person name="Linde J."/>
            <person name="Schwartze V."/>
            <person name="Binder U."/>
            <person name="Lass-Florl C."/>
            <person name="Voigt K."/>
            <person name="Horn F."/>
        </authorList>
    </citation>
    <scope>NUCLEOTIDE SEQUENCE</scope>
    <source>
        <strain evidence="13">JMRC FSU:6197</strain>
    </source>
</reference>
<evidence type="ECO:0000256" key="5">
    <source>
        <dbReference type="ARBA" id="ARBA00022729"/>
    </source>
</evidence>
<proteinExistence type="inferred from homology"/>
<evidence type="ECO:0000256" key="3">
    <source>
        <dbReference type="ARBA" id="ARBA00013205"/>
    </source>
</evidence>
<gene>
    <name evidence="13" type="ORF">LRAMOSA02827</name>
</gene>
<evidence type="ECO:0000256" key="6">
    <source>
        <dbReference type="ARBA" id="ARBA00022750"/>
    </source>
</evidence>
<evidence type="ECO:0000256" key="2">
    <source>
        <dbReference type="ARBA" id="ARBA00007447"/>
    </source>
</evidence>
<evidence type="ECO:0000256" key="4">
    <source>
        <dbReference type="ARBA" id="ARBA00022670"/>
    </source>
</evidence>
<dbReference type="Pfam" id="PF00026">
    <property type="entry name" value="Asp"/>
    <property type="match status" value="1"/>
</dbReference>
<keyword evidence="9" id="KW-1015">Disulfide bond</keyword>
<keyword evidence="4 10" id="KW-0645">Protease</keyword>
<name>A0A077WS29_9FUNG</name>
<dbReference type="EC" id="3.4.23.21" evidence="3"/>
<dbReference type="GO" id="GO:0004190">
    <property type="term" value="F:aspartic-type endopeptidase activity"/>
    <property type="evidence" value="ECO:0007669"/>
    <property type="project" value="UniProtKB-KW"/>
</dbReference>
<accession>A0A077WS29</accession>
<dbReference type="PROSITE" id="PS00141">
    <property type="entry name" value="ASP_PROTEASE"/>
    <property type="match status" value="2"/>
</dbReference>
<dbReference type="CDD" id="cd05471">
    <property type="entry name" value="pepsin_like"/>
    <property type="match status" value="1"/>
</dbReference>
<organism evidence="13">
    <name type="scientific">Lichtheimia ramosa</name>
    <dbReference type="NCBI Taxonomy" id="688394"/>
    <lineage>
        <taxon>Eukaryota</taxon>
        <taxon>Fungi</taxon>
        <taxon>Fungi incertae sedis</taxon>
        <taxon>Mucoromycota</taxon>
        <taxon>Mucoromycotina</taxon>
        <taxon>Mucoromycetes</taxon>
        <taxon>Mucorales</taxon>
        <taxon>Lichtheimiaceae</taxon>
        <taxon>Lichtheimia</taxon>
    </lineage>
</organism>